<accession>A0A3A1PEH7</accession>
<dbReference type="InterPro" id="IPR009874">
    <property type="entry name" value="DUF1428"/>
</dbReference>
<dbReference type="SUPFAM" id="SSF54909">
    <property type="entry name" value="Dimeric alpha+beta barrel"/>
    <property type="match status" value="1"/>
</dbReference>
<gene>
    <name evidence="1" type="ORF">D2V17_03550</name>
</gene>
<dbReference type="PIRSF" id="PIRSF007028">
    <property type="entry name" value="UCP007028"/>
    <property type="match status" value="1"/>
</dbReference>
<dbReference type="OrthoDB" id="9792392at2"/>
<dbReference type="RefSeq" id="WP_119591758.1">
    <property type="nucleotide sequence ID" value="NZ_QXFM01000027.1"/>
</dbReference>
<evidence type="ECO:0000313" key="2">
    <source>
        <dbReference type="Proteomes" id="UP000265366"/>
    </source>
</evidence>
<proteinExistence type="predicted"/>
<dbReference type="Proteomes" id="UP000265366">
    <property type="component" value="Unassembled WGS sequence"/>
</dbReference>
<organism evidence="1 2">
    <name type="scientific">Aurantiacibacter xanthus</name>
    <dbReference type="NCBI Taxonomy" id="1784712"/>
    <lineage>
        <taxon>Bacteria</taxon>
        <taxon>Pseudomonadati</taxon>
        <taxon>Pseudomonadota</taxon>
        <taxon>Alphaproteobacteria</taxon>
        <taxon>Sphingomonadales</taxon>
        <taxon>Erythrobacteraceae</taxon>
        <taxon>Aurantiacibacter</taxon>
    </lineage>
</organism>
<dbReference type="Pfam" id="PF07237">
    <property type="entry name" value="DUF1428"/>
    <property type="match status" value="1"/>
</dbReference>
<evidence type="ECO:0000313" key="1">
    <source>
        <dbReference type="EMBL" id="RIV91136.1"/>
    </source>
</evidence>
<keyword evidence="2" id="KW-1185">Reference proteome</keyword>
<dbReference type="AlphaFoldDB" id="A0A3A1PEH7"/>
<protein>
    <submittedName>
        <fullName evidence="1">DUF1428 domain-containing protein</fullName>
    </submittedName>
</protein>
<sequence length="118" mass="13142">MYIQGFLTPVPEDAKDAYLALAQKVAAKLTEVGVTELAECWEEDIADGKLTDFRMAVKAEPGEKVVFSWMVWPDKATADAGHEKMTSDGFWDDAMDEVPFDGRRMVFGGFTPIFTQGR</sequence>
<reference evidence="1 2" key="1">
    <citation type="submission" date="2018-08" db="EMBL/GenBank/DDBJ databases">
        <title>Erythrobacter zhengii sp.nov., a bacterium isolated from deep-sea sediment.</title>
        <authorList>
            <person name="Fang C."/>
            <person name="Wu Y.-H."/>
            <person name="Sun C."/>
            <person name="Wang H."/>
            <person name="Cheng H."/>
            <person name="Meng F.-X."/>
            <person name="Wang C.-S."/>
            <person name="Xu X.-W."/>
        </authorList>
    </citation>
    <scope>NUCLEOTIDE SEQUENCE [LARGE SCALE GENOMIC DNA]</scope>
    <source>
        <strain evidence="1 2">CCTCC AB 2015396</strain>
    </source>
</reference>
<comment type="caution">
    <text evidence="1">The sequence shown here is derived from an EMBL/GenBank/DDBJ whole genome shotgun (WGS) entry which is preliminary data.</text>
</comment>
<dbReference type="Gene3D" id="3.30.70.100">
    <property type="match status" value="1"/>
</dbReference>
<dbReference type="InterPro" id="IPR011008">
    <property type="entry name" value="Dimeric_a/b-barrel"/>
</dbReference>
<name>A0A3A1PEH7_9SPHN</name>
<dbReference type="EMBL" id="QXFM01000027">
    <property type="protein sequence ID" value="RIV91136.1"/>
    <property type="molecule type" value="Genomic_DNA"/>
</dbReference>